<organism evidence="11 12">
    <name type="scientific">Arctia plantaginis</name>
    <name type="common">Wood tiger moth</name>
    <name type="synonym">Phalaena plantaginis</name>
    <dbReference type="NCBI Taxonomy" id="874455"/>
    <lineage>
        <taxon>Eukaryota</taxon>
        <taxon>Metazoa</taxon>
        <taxon>Ecdysozoa</taxon>
        <taxon>Arthropoda</taxon>
        <taxon>Hexapoda</taxon>
        <taxon>Insecta</taxon>
        <taxon>Pterygota</taxon>
        <taxon>Neoptera</taxon>
        <taxon>Endopterygota</taxon>
        <taxon>Lepidoptera</taxon>
        <taxon>Glossata</taxon>
        <taxon>Ditrysia</taxon>
        <taxon>Noctuoidea</taxon>
        <taxon>Erebidae</taxon>
        <taxon>Arctiinae</taxon>
        <taxon>Arctia</taxon>
    </lineage>
</organism>
<dbReference type="SUPFAM" id="SSF57667">
    <property type="entry name" value="beta-beta-alpha zinc fingers"/>
    <property type="match status" value="1"/>
</dbReference>
<evidence type="ECO:0000256" key="1">
    <source>
        <dbReference type="ARBA" id="ARBA00022723"/>
    </source>
</evidence>
<sequence length="520" mass="59828">MGKCCVEGCQDTLEDIVYFEFPASRSLRRKWLDVINIGNKVPTGTVVCSQHFHREEYEIVRGKVRLKRKVVPTLLLQKKSPEPQPTEKICDDKNDNSKLPEEKIVENQDPPQPDSTTDNMVEDGDTESGETFKDLKNESKQESGEPIEISKVVNRNGAISLRNSIDRSSPQPDPIHPPDFEEMITNYQIKNSKPHSLLPHDVEIEVPASRRDDAIVVDDRGDAPPVFIEIAVDKDTNAPAAGNEDCLMVLESVQVDVDPSSLMLPERDFEDEPNRLFEQEIKPPDKRDDPISLLTSSDEEDVIIQEPHIDTVEVSDETDEDDVPLVKLVKKEPSRKKQKKKKKATIEGLDNIVWNGEYEFYCMQCHFTTSDNLEYHQHLQEHETALQICSVCSYTTASKSQFKRHLRKHKDEKKYRCHLCEYRARHNMSLIYHVQSHEADKHYVQNVKQGFKCMKCGCFHSALKAVVLKHVRSCGSNVKRYSCDKCDYVTKRNSDLKRHWLRRHQDTVVEIDSESSYNPD</sequence>
<keyword evidence="1" id="KW-0479">Metal-binding</keyword>
<dbReference type="InterPro" id="IPR006612">
    <property type="entry name" value="THAP_Znf"/>
</dbReference>
<evidence type="ECO:0000256" key="2">
    <source>
        <dbReference type="ARBA" id="ARBA00022737"/>
    </source>
</evidence>
<keyword evidence="4" id="KW-0862">Zinc</keyword>
<name>A0A8S0YX73_ARCPL</name>
<dbReference type="PANTHER" id="PTHR24403">
    <property type="entry name" value="ZINC FINGER PROTEIN"/>
    <property type="match status" value="1"/>
</dbReference>
<feature type="domain" description="THAP-type" evidence="10">
    <location>
        <begin position="1"/>
        <end position="75"/>
    </location>
</feature>
<dbReference type="PROSITE" id="PS50157">
    <property type="entry name" value="ZINC_FINGER_C2H2_2"/>
    <property type="match status" value="2"/>
</dbReference>
<dbReference type="OrthoDB" id="7312725at2759"/>
<keyword evidence="3 6" id="KW-0863">Zinc-finger</keyword>
<dbReference type="SMART" id="SM00692">
    <property type="entry name" value="DM3"/>
    <property type="match status" value="1"/>
</dbReference>
<feature type="compositionally biased region" description="Basic and acidic residues" evidence="8">
    <location>
        <begin position="130"/>
        <end position="143"/>
    </location>
</feature>
<dbReference type="GO" id="GO:0008270">
    <property type="term" value="F:zinc ion binding"/>
    <property type="evidence" value="ECO:0007669"/>
    <property type="project" value="UniProtKB-KW"/>
</dbReference>
<evidence type="ECO:0000256" key="3">
    <source>
        <dbReference type="ARBA" id="ARBA00022771"/>
    </source>
</evidence>
<evidence type="ECO:0000256" key="5">
    <source>
        <dbReference type="ARBA" id="ARBA00023125"/>
    </source>
</evidence>
<dbReference type="InterPro" id="IPR013087">
    <property type="entry name" value="Znf_C2H2_type"/>
</dbReference>
<feature type="domain" description="C2H2-type" evidence="9">
    <location>
        <begin position="387"/>
        <end position="414"/>
    </location>
</feature>
<dbReference type="PROSITE" id="PS50950">
    <property type="entry name" value="ZF_THAP"/>
    <property type="match status" value="1"/>
</dbReference>
<dbReference type="SMART" id="SM00355">
    <property type="entry name" value="ZnF_C2H2"/>
    <property type="match status" value="4"/>
</dbReference>
<evidence type="ECO:0000259" key="9">
    <source>
        <dbReference type="PROSITE" id="PS50157"/>
    </source>
</evidence>
<dbReference type="Gene3D" id="3.30.160.60">
    <property type="entry name" value="Classic Zinc Finger"/>
    <property type="match status" value="2"/>
</dbReference>
<dbReference type="Gene3D" id="6.20.210.20">
    <property type="entry name" value="THAP domain"/>
    <property type="match status" value="1"/>
</dbReference>
<keyword evidence="12" id="KW-1185">Reference proteome</keyword>
<evidence type="ECO:0000256" key="7">
    <source>
        <dbReference type="PROSITE-ProRule" id="PRU00309"/>
    </source>
</evidence>
<evidence type="ECO:0000256" key="6">
    <source>
        <dbReference type="PROSITE-ProRule" id="PRU00042"/>
    </source>
</evidence>
<feature type="domain" description="C2H2-type" evidence="9">
    <location>
        <begin position="415"/>
        <end position="442"/>
    </location>
</feature>
<dbReference type="Proteomes" id="UP000494106">
    <property type="component" value="Unassembled WGS sequence"/>
</dbReference>
<gene>
    <name evidence="11" type="ORF">APLA_LOCUS2015</name>
</gene>
<dbReference type="GO" id="GO:0003677">
    <property type="term" value="F:DNA binding"/>
    <property type="evidence" value="ECO:0007669"/>
    <property type="project" value="UniProtKB-UniRule"/>
</dbReference>
<dbReference type="EMBL" id="CADEBC010000147">
    <property type="protein sequence ID" value="CAB3224512.1"/>
    <property type="molecule type" value="Genomic_DNA"/>
</dbReference>
<keyword evidence="2" id="KW-0677">Repeat</keyword>
<feature type="compositionally biased region" description="Basic and acidic residues" evidence="8">
    <location>
        <begin position="88"/>
        <end position="106"/>
    </location>
</feature>
<dbReference type="Pfam" id="PF05485">
    <property type="entry name" value="THAP"/>
    <property type="match status" value="1"/>
</dbReference>
<dbReference type="PANTHER" id="PTHR24403:SF67">
    <property type="entry name" value="FI01116P-RELATED"/>
    <property type="match status" value="1"/>
</dbReference>
<feature type="region of interest" description="Disordered" evidence="8">
    <location>
        <begin position="77"/>
        <end position="152"/>
    </location>
</feature>
<evidence type="ECO:0000313" key="11">
    <source>
        <dbReference type="EMBL" id="CAB3224512.1"/>
    </source>
</evidence>
<dbReference type="InterPro" id="IPR036236">
    <property type="entry name" value="Znf_C2H2_sf"/>
</dbReference>
<keyword evidence="5 7" id="KW-0238">DNA-binding</keyword>
<reference evidence="11 12" key="1">
    <citation type="submission" date="2020-04" db="EMBL/GenBank/DDBJ databases">
        <authorList>
            <person name="Wallbank WR R."/>
            <person name="Pardo Diaz C."/>
            <person name="Kozak K."/>
            <person name="Martin S."/>
            <person name="Jiggins C."/>
            <person name="Moest M."/>
            <person name="Warren A I."/>
            <person name="Byers J.R.P. K."/>
            <person name="Montejo-Kovacevich G."/>
            <person name="Yen C E."/>
        </authorList>
    </citation>
    <scope>NUCLEOTIDE SEQUENCE [LARGE SCALE GENOMIC DNA]</scope>
</reference>
<proteinExistence type="predicted"/>
<accession>A0A8S0YX73</accession>
<evidence type="ECO:0000256" key="4">
    <source>
        <dbReference type="ARBA" id="ARBA00022833"/>
    </source>
</evidence>
<dbReference type="GO" id="GO:0045944">
    <property type="term" value="P:positive regulation of transcription by RNA polymerase II"/>
    <property type="evidence" value="ECO:0007669"/>
    <property type="project" value="TreeGrafter"/>
</dbReference>
<dbReference type="InterPro" id="IPR050688">
    <property type="entry name" value="Zinc_finger/UBP_domain"/>
</dbReference>
<evidence type="ECO:0000313" key="12">
    <source>
        <dbReference type="Proteomes" id="UP000494106"/>
    </source>
</evidence>
<dbReference type="SUPFAM" id="SSF57716">
    <property type="entry name" value="Glucocorticoid receptor-like (DNA-binding domain)"/>
    <property type="match status" value="1"/>
</dbReference>
<evidence type="ECO:0000259" key="10">
    <source>
        <dbReference type="PROSITE" id="PS50950"/>
    </source>
</evidence>
<dbReference type="AlphaFoldDB" id="A0A8S0YX73"/>
<comment type="caution">
    <text evidence="11">The sequence shown here is derived from an EMBL/GenBank/DDBJ whole genome shotgun (WGS) entry which is preliminary data.</text>
</comment>
<dbReference type="GO" id="GO:0005634">
    <property type="term" value="C:nucleus"/>
    <property type="evidence" value="ECO:0007669"/>
    <property type="project" value="TreeGrafter"/>
</dbReference>
<protein>
    <submittedName>
        <fullName evidence="11">Uncharacterized protein</fullName>
    </submittedName>
</protein>
<dbReference type="SMART" id="SM00980">
    <property type="entry name" value="THAP"/>
    <property type="match status" value="1"/>
</dbReference>
<dbReference type="InterPro" id="IPR038441">
    <property type="entry name" value="THAP_Znf_sf"/>
</dbReference>
<evidence type="ECO:0000256" key="8">
    <source>
        <dbReference type="SAM" id="MobiDB-lite"/>
    </source>
</evidence>